<accession>W8YDL4</accession>
<proteinExistence type="predicted"/>
<sequence length="32" mass="3116">MSPILALLLAGTILAAPPTLATGLDALIALLS</sequence>
<gene>
    <name evidence="1" type="ORF">BTDB27_p000256</name>
</gene>
<evidence type="ECO:0000313" key="1">
    <source>
        <dbReference type="EMBL" id="CDN39593.1"/>
    </source>
</evidence>
<organism evidence="1">
    <name type="scientific">Bacillus thuringiensis DB27</name>
    <dbReference type="NCBI Taxonomy" id="1431339"/>
    <lineage>
        <taxon>Bacteria</taxon>
        <taxon>Bacillati</taxon>
        <taxon>Bacillota</taxon>
        <taxon>Bacilli</taxon>
        <taxon>Bacillales</taxon>
        <taxon>Bacillaceae</taxon>
        <taxon>Bacillus</taxon>
        <taxon>Bacillus cereus group</taxon>
    </lineage>
</organism>
<protein>
    <submittedName>
        <fullName evidence="1">Uncharacterized protein</fullName>
    </submittedName>
</protein>
<name>W8YDL4_BACTU</name>
<reference evidence="1" key="2">
    <citation type="submission" date="2014-01" db="EMBL/GenBank/DDBJ databases">
        <authorList>
            <person name="Aslett M."/>
        </authorList>
    </citation>
    <scope>NUCLEOTIDE SEQUENCE [LARGE SCALE GENOMIC DNA]</scope>
    <source>
        <strain evidence="1">DB27</strain>
    </source>
</reference>
<dbReference type="AlphaFoldDB" id="W8YDL4"/>
<reference evidence="1" key="1">
    <citation type="submission" date="2014-01" db="EMBL/GenBank/DDBJ databases">
        <title>Draft genome sequence of highly nematicidal Bacillus thuringiensis DB27.</title>
        <authorList>
            <person name="Iatsenko I."/>
            <person name="Pickard D."/>
            <person name="Corton C."/>
            <person name="Dougan G."/>
            <person name="Sommer R.J."/>
        </authorList>
    </citation>
    <scope>NUCLEOTIDE SEQUENCE [LARGE SCALE GENOMIC DNA]</scope>
    <source>
        <strain evidence="1">DB27</strain>
    </source>
</reference>
<dbReference type="Proteomes" id="UP000030682">
    <property type="component" value="Unassembled WGS sequence"/>
</dbReference>
<dbReference type="EMBL" id="HG810024">
    <property type="protein sequence ID" value="CDN39593.1"/>
    <property type="molecule type" value="Genomic_DNA"/>
</dbReference>
<dbReference type="HOGENOM" id="CLU_3388161_0_0_9"/>